<evidence type="ECO:0000313" key="1">
    <source>
        <dbReference type="EMBL" id="CAK1553094.1"/>
    </source>
</evidence>
<accession>A0AAV1JUH7</accession>
<dbReference type="EMBL" id="CAVLEF010000203">
    <property type="protein sequence ID" value="CAK1553094.1"/>
    <property type="molecule type" value="Genomic_DNA"/>
</dbReference>
<comment type="caution">
    <text evidence="1">The sequence shown here is derived from an EMBL/GenBank/DDBJ whole genome shotgun (WGS) entry which is preliminary data.</text>
</comment>
<dbReference type="AlphaFoldDB" id="A0AAV1JUH7"/>
<reference evidence="1 2" key="1">
    <citation type="submission" date="2023-11" db="EMBL/GenBank/DDBJ databases">
        <authorList>
            <person name="Okamura Y."/>
        </authorList>
    </citation>
    <scope>NUCLEOTIDE SEQUENCE [LARGE SCALE GENOMIC DNA]</scope>
</reference>
<organism evidence="1 2">
    <name type="scientific">Leptosia nina</name>
    <dbReference type="NCBI Taxonomy" id="320188"/>
    <lineage>
        <taxon>Eukaryota</taxon>
        <taxon>Metazoa</taxon>
        <taxon>Ecdysozoa</taxon>
        <taxon>Arthropoda</taxon>
        <taxon>Hexapoda</taxon>
        <taxon>Insecta</taxon>
        <taxon>Pterygota</taxon>
        <taxon>Neoptera</taxon>
        <taxon>Endopterygota</taxon>
        <taxon>Lepidoptera</taxon>
        <taxon>Glossata</taxon>
        <taxon>Ditrysia</taxon>
        <taxon>Papilionoidea</taxon>
        <taxon>Pieridae</taxon>
        <taxon>Pierinae</taxon>
        <taxon>Leptosia</taxon>
    </lineage>
</organism>
<gene>
    <name evidence="1" type="ORF">LNINA_LOCUS12111</name>
</gene>
<proteinExistence type="predicted"/>
<evidence type="ECO:0000313" key="2">
    <source>
        <dbReference type="Proteomes" id="UP001497472"/>
    </source>
</evidence>
<dbReference type="Proteomes" id="UP001497472">
    <property type="component" value="Unassembled WGS sequence"/>
</dbReference>
<name>A0AAV1JUH7_9NEOP</name>
<keyword evidence="2" id="KW-1185">Reference proteome</keyword>
<protein>
    <submittedName>
        <fullName evidence="1">Uncharacterized protein</fullName>
    </submittedName>
</protein>
<sequence>MRNEVTNMKLHAGSPLYANEQWESRIGGEFSKPHRRKTVSRAGNVAQVSLGSQSNDVARLSFLVSTLF</sequence>